<dbReference type="RefSeq" id="WP_387342791.1">
    <property type="nucleotide sequence ID" value="NZ_JBIAXI010000009.1"/>
</dbReference>
<dbReference type="Proteomes" id="UP001602119">
    <property type="component" value="Unassembled WGS sequence"/>
</dbReference>
<accession>A0ABW6V6A2</accession>
<comment type="caution">
    <text evidence="1">The sequence shown here is derived from an EMBL/GenBank/DDBJ whole genome shotgun (WGS) entry which is preliminary data.</text>
</comment>
<keyword evidence="2" id="KW-1185">Reference proteome</keyword>
<proteinExistence type="predicted"/>
<evidence type="ECO:0000313" key="2">
    <source>
        <dbReference type="Proteomes" id="UP001602119"/>
    </source>
</evidence>
<name>A0ABW6V6A2_MICFU</name>
<organism evidence="1 2">
    <name type="scientific">Microtetraspora fusca</name>
    <dbReference type="NCBI Taxonomy" id="1997"/>
    <lineage>
        <taxon>Bacteria</taxon>
        <taxon>Bacillati</taxon>
        <taxon>Actinomycetota</taxon>
        <taxon>Actinomycetes</taxon>
        <taxon>Streptosporangiales</taxon>
        <taxon>Streptosporangiaceae</taxon>
        <taxon>Microtetraspora</taxon>
    </lineage>
</organism>
<gene>
    <name evidence="1" type="ORF">ACFY05_16515</name>
</gene>
<evidence type="ECO:0000313" key="1">
    <source>
        <dbReference type="EMBL" id="MFF4774456.1"/>
    </source>
</evidence>
<reference evidence="1 2" key="1">
    <citation type="submission" date="2024-10" db="EMBL/GenBank/DDBJ databases">
        <title>The Natural Products Discovery Center: Release of the First 8490 Sequenced Strains for Exploring Actinobacteria Biosynthetic Diversity.</title>
        <authorList>
            <person name="Kalkreuter E."/>
            <person name="Kautsar S.A."/>
            <person name="Yang D."/>
            <person name="Bader C.D."/>
            <person name="Teijaro C.N."/>
            <person name="Fluegel L."/>
            <person name="Davis C.M."/>
            <person name="Simpson J.R."/>
            <person name="Lauterbach L."/>
            <person name="Steele A.D."/>
            <person name="Gui C."/>
            <person name="Meng S."/>
            <person name="Li G."/>
            <person name="Viehrig K."/>
            <person name="Ye F."/>
            <person name="Su P."/>
            <person name="Kiefer A.F."/>
            <person name="Nichols A."/>
            <person name="Cepeda A.J."/>
            <person name="Yan W."/>
            <person name="Fan B."/>
            <person name="Jiang Y."/>
            <person name="Adhikari A."/>
            <person name="Zheng C.-J."/>
            <person name="Schuster L."/>
            <person name="Cowan T.M."/>
            <person name="Smanski M.J."/>
            <person name="Chevrette M.G."/>
            <person name="De Carvalho L.P.S."/>
            <person name="Shen B."/>
        </authorList>
    </citation>
    <scope>NUCLEOTIDE SEQUENCE [LARGE SCALE GENOMIC DNA]</scope>
    <source>
        <strain evidence="1 2">NPDC001281</strain>
    </source>
</reference>
<dbReference type="EMBL" id="JBIAXI010000009">
    <property type="protein sequence ID" value="MFF4774456.1"/>
    <property type="molecule type" value="Genomic_DNA"/>
</dbReference>
<sequence length="103" mass="12093">MTRRRRPAPAERHRIQTPYRYFPVKPHRSFPVSRSRPVVVRAEIRPEWPLIHAPTPDRNSAPDIALEIELLSVPEIRRHFPHSRLYFERLAGLVKSITAVEAE</sequence>
<protein>
    <submittedName>
        <fullName evidence="1">Uncharacterized protein</fullName>
    </submittedName>
</protein>